<sequence length="391" mass="44981">MESILFLLLIILSFSRQAEVNGEEILSLQDAVFIYPPYPRYPTCTKYYVQCDAKCSEDYNNFIKFIIDSFHESSCLCFDQKNDPIKNEIGINFYKHDGETDVALSYNERIPTNVSLNKNAFTDLKKAAFDVGLALGFIPEVSRSDKYDNVYIYWENITDKYKDYYKRNVTTNISTDFDFESMMLGGFNFGAKEGTTAFRSLVYPLYEKMVEKKNVVYHNDKKRLSQMYCGDKCKERPPCKNGEYYDNFCFCTCPNGFKGSTCEELENNTCKHIGAKIHIAEKEKNTLALAELKGKCVFFIKSNNNNGNITIDINYIEFGGSRTPNKNSFIEIKYRNDKGTKGLTIYENVSNVELPSLSDKVYIITNDANGSFDLEIEYHLNITETDELKSF</sequence>
<dbReference type="PANTHER" id="PTHR10127">
    <property type="entry name" value="DISCOIDIN, CUB, EGF, LAMININ , AND ZINC METALLOPROTEASE DOMAIN CONTAINING"/>
    <property type="match status" value="1"/>
</dbReference>
<name>A0A0N5B5X5_STREA</name>
<protein>
    <submittedName>
        <fullName evidence="10">Astacin domain-containing protein</fullName>
    </submittedName>
</protein>
<keyword evidence="2" id="KW-0479">Metal-binding</keyword>
<feature type="chain" id="PRO_5005893809" evidence="6">
    <location>
        <begin position="23"/>
        <end position="391"/>
    </location>
</feature>
<dbReference type="Pfam" id="PF01400">
    <property type="entry name" value="Astacin"/>
    <property type="match status" value="1"/>
</dbReference>
<dbReference type="PROSITE" id="PS00022">
    <property type="entry name" value="EGF_1"/>
    <property type="match status" value="1"/>
</dbReference>
<keyword evidence="4" id="KW-0862">Zinc</keyword>
<evidence type="ECO:0000256" key="4">
    <source>
        <dbReference type="ARBA" id="ARBA00022833"/>
    </source>
</evidence>
<accession>A0A0N5B5X5</accession>
<evidence type="ECO:0000259" key="8">
    <source>
        <dbReference type="PROSITE" id="PS01186"/>
    </source>
</evidence>
<dbReference type="CDD" id="cd00054">
    <property type="entry name" value="EGF_CA"/>
    <property type="match status" value="1"/>
</dbReference>
<keyword evidence="6" id="KW-0732">Signal</keyword>
<dbReference type="GO" id="GO:0004222">
    <property type="term" value="F:metalloendopeptidase activity"/>
    <property type="evidence" value="ECO:0007669"/>
    <property type="project" value="InterPro"/>
</dbReference>
<evidence type="ECO:0000259" key="7">
    <source>
        <dbReference type="PROSITE" id="PS00022"/>
    </source>
</evidence>
<keyword evidence="5" id="KW-0482">Metalloprotease</keyword>
<evidence type="ECO:0000256" key="5">
    <source>
        <dbReference type="ARBA" id="ARBA00023049"/>
    </source>
</evidence>
<evidence type="ECO:0000256" key="3">
    <source>
        <dbReference type="ARBA" id="ARBA00022801"/>
    </source>
</evidence>
<organism evidence="9 10">
    <name type="scientific">Strongyloides papillosus</name>
    <name type="common">Intestinal threadworm</name>
    <dbReference type="NCBI Taxonomy" id="174720"/>
    <lineage>
        <taxon>Eukaryota</taxon>
        <taxon>Metazoa</taxon>
        <taxon>Ecdysozoa</taxon>
        <taxon>Nematoda</taxon>
        <taxon>Chromadorea</taxon>
        <taxon>Rhabditida</taxon>
        <taxon>Tylenchina</taxon>
        <taxon>Panagrolaimomorpha</taxon>
        <taxon>Strongyloidoidea</taxon>
        <taxon>Strongyloididae</taxon>
        <taxon>Strongyloides</taxon>
    </lineage>
</organism>
<dbReference type="GO" id="GO:0046872">
    <property type="term" value="F:metal ion binding"/>
    <property type="evidence" value="ECO:0007669"/>
    <property type="project" value="UniProtKB-KW"/>
</dbReference>
<dbReference type="Proteomes" id="UP000046392">
    <property type="component" value="Unplaced"/>
</dbReference>
<reference evidence="10" key="1">
    <citation type="submission" date="2017-02" db="UniProtKB">
        <authorList>
            <consortium name="WormBaseParasite"/>
        </authorList>
    </citation>
    <scope>IDENTIFICATION</scope>
</reference>
<evidence type="ECO:0000313" key="10">
    <source>
        <dbReference type="WBParaSite" id="SPAL_0000146700.1"/>
    </source>
</evidence>
<dbReference type="PANTHER" id="PTHR10127:SF780">
    <property type="entry name" value="METALLOENDOPEPTIDASE"/>
    <property type="match status" value="1"/>
</dbReference>
<keyword evidence="9" id="KW-1185">Reference proteome</keyword>
<evidence type="ECO:0000256" key="6">
    <source>
        <dbReference type="SAM" id="SignalP"/>
    </source>
</evidence>
<keyword evidence="1" id="KW-0645">Protease</keyword>
<evidence type="ECO:0000256" key="1">
    <source>
        <dbReference type="ARBA" id="ARBA00022670"/>
    </source>
</evidence>
<dbReference type="WBParaSite" id="SPAL_0000146700.1">
    <property type="protein sequence ID" value="SPAL_0000146700.1"/>
    <property type="gene ID" value="SPAL_0000146700"/>
</dbReference>
<dbReference type="Gene3D" id="3.40.390.10">
    <property type="entry name" value="Collagenase (Catalytic Domain)"/>
    <property type="match status" value="1"/>
</dbReference>
<feature type="domain" description="EGF-like" evidence="7 8">
    <location>
        <begin position="251"/>
        <end position="262"/>
    </location>
</feature>
<dbReference type="GO" id="GO:0006508">
    <property type="term" value="P:proteolysis"/>
    <property type="evidence" value="ECO:0007669"/>
    <property type="project" value="UniProtKB-KW"/>
</dbReference>
<dbReference type="InterPro" id="IPR024079">
    <property type="entry name" value="MetalloPept_cat_dom_sf"/>
</dbReference>
<dbReference type="PROSITE" id="PS01186">
    <property type="entry name" value="EGF_2"/>
    <property type="match status" value="1"/>
</dbReference>
<dbReference type="AlphaFoldDB" id="A0A0N5B5X5"/>
<keyword evidence="3" id="KW-0378">Hydrolase</keyword>
<dbReference type="InterPro" id="IPR000742">
    <property type="entry name" value="EGF"/>
</dbReference>
<dbReference type="InterPro" id="IPR001506">
    <property type="entry name" value="Peptidase_M12A"/>
</dbReference>
<evidence type="ECO:0000313" key="9">
    <source>
        <dbReference type="Proteomes" id="UP000046392"/>
    </source>
</evidence>
<feature type="signal peptide" evidence="6">
    <location>
        <begin position="1"/>
        <end position="22"/>
    </location>
</feature>
<evidence type="ECO:0000256" key="2">
    <source>
        <dbReference type="ARBA" id="ARBA00022723"/>
    </source>
</evidence>
<dbReference type="SUPFAM" id="SSF55486">
    <property type="entry name" value="Metalloproteases ('zincins'), catalytic domain"/>
    <property type="match status" value="1"/>
</dbReference>
<proteinExistence type="predicted"/>